<evidence type="ECO:0000256" key="1">
    <source>
        <dbReference type="SAM" id="MobiDB-lite"/>
    </source>
</evidence>
<dbReference type="AlphaFoldDB" id="A0A8H5FR41"/>
<accession>A0A8H5FR41</accession>
<evidence type="ECO:0000313" key="3">
    <source>
        <dbReference type="Proteomes" id="UP000559027"/>
    </source>
</evidence>
<proteinExistence type="predicted"/>
<comment type="caution">
    <text evidence="2">The sequence shown here is derived from an EMBL/GenBank/DDBJ whole genome shotgun (WGS) entry which is preliminary data.</text>
</comment>
<gene>
    <name evidence="2" type="ORF">D9756_010806</name>
</gene>
<name>A0A8H5FR41_9AGAR</name>
<organism evidence="2 3">
    <name type="scientific">Leucocoprinus leucothites</name>
    <dbReference type="NCBI Taxonomy" id="201217"/>
    <lineage>
        <taxon>Eukaryota</taxon>
        <taxon>Fungi</taxon>
        <taxon>Dikarya</taxon>
        <taxon>Basidiomycota</taxon>
        <taxon>Agaricomycotina</taxon>
        <taxon>Agaricomycetes</taxon>
        <taxon>Agaricomycetidae</taxon>
        <taxon>Agaricales</taxon>
        <taxon>Agaricineae</taxon>
        <taxon>Agaricaceae</taxon>
        <taxon>Leucocoprinus</taxon>
    </lineage>
</organism>
<feature type="region of interest" description="Disordered" evidence="1">
    <location>
        <begin position="36"/>
        <end position="63"/>
    </location>
</feature>
<sequence>MESSCHLPSSFATPSSSEVTPIFAFTSTAMAQLGAEEARQRKEVQQVSEVEADIHPNSSSKFT</sequence>
<reference evidence="2 3" key="1">
    <citation type="journal article" date="2020" name="ISME J.">
        <title>Uncovering the hidden diversity of litter-decomposition mechanisms in mushroom-forming fungi.</title>
        <authorList>
            <person name="Floudas D."/>
            <person name="Bentzer J."/>
            <person name="Ahren D."/>
            <person name="Johansson T."/>
            <person name="Persson P."/>
            <person name="Tunlid A."/>
        </authorList>
    </citation>
    <scope>NUCLEOTIDE SEQUENCE [LARGE SCALE GENOMIC DNA]</scope>
    <source>
        <strain evidence="2 3">CBS 146.42</strain>
    </source>
</reference>
<protein>
    <submittedName>
        <fullName evidence="2">Uncharacterized protein</fullName>
    </submittedName>
</protein>
<evidence type="ECO:0000313" key="2">
    <source>
        <dbReference type="EMBL" id="KAF5346064.1"/>
    </source>
</evidence>
<dbReference type="Proteomes" id="UP000559027">
    <property type="component" value="Unassembled WGS sequence"/>
</dbReference>
<keyword evidence="3" id="KW-1185">Reference proteome</keyword>
<dbReference type="OrthoDB" id="3352450at2759"/>
<dbReference type="EMBL" id="JAACJO010000036">
    <property type="protein sequence ID" value="KAF5346064.1"/>
    <property type="molecule type" value="Genomic_DNA"/>
</dbReference>